<proteinExistence type="inferred from homology"/>
<comment type="caution">
    <text evidence="6">The sequence shown here is derived from an EMBL/GenBank/DDBJ whole genome shotgun (WGS) entry which is preliminary data.</text>
</comment>
<evidence type="ECO:0000313" key="6">
    <source>
        <dbReference type="EMBL" id="KAG2175002.1"/>
    </source>
</evidence>
<accession>A0A8H7PJ94</accession>
<evidence type="ECO:0000256" key="2">
    <source>
        <dbReference type="ARBA" id="ARBA00022630"/>
    </source>
</evidence>
<keyword evidence="5" id="KW-0812">Transmembrane</keyword>
<dbReference type="PANTHER" id="PTHR42877">
    <property type="entry name" value="L-ORNITHINE N(5)-MONOOXYGENASE-RELATED"/>
    <property type="match status" value="1"/>
</dbReference>
<dbReference type="GO" id="GO:0050660">
    <property type="term" value="F:flavin adenine dinucleotide binding"/>
    <property type="evidence" value="ECO:0007669"/>
    <property type="project" value="InterPro"/>
</dbReference>
<keyword evidence="7" id="KW-1185">Reference proteome</keyword>
<dbReference type="SUPFAM" id="SSF51905">
    <property type="entry name" value="FAD/NAD(P)-binding domain"/>
    <property type="match status" value="1"/>
</dbReference>
<keyword evidence="5" id="KW-1133">Transmembrane helix</keyword>
<keyword evidence="5" id="KW-0472">Membrane</keyword>
<evidence type="ECO:0000256" key="1">
    <source>
        <dbReference type="ARBA" id="ARBA00010139"/>
    </source>
</evidence>
<gene>
    <name evidence="6" type="ORF">INT43_006064</name>
</gene>
<dbReference type="PANTHER" id="PTHR42877:SF4">
    <property type="entry name" value="FAD_NAD(P)-BINDING DOMAIN-CONTAINING PROTEIN-RELATED"/>
    <property type="match status" value="1"/>
</dbReference>
<comment type="similarity">
    <text evidence="1">Belongs to the FAD-binding monooxygenase family.</text>
</comment>
<evidence type="ECO:0000256" key="5">
    <source>
        <dbReference type="SAM" id="Phobius"/>
    </source>
</evidence>
<protein>
    <submittedName>
        <fullName evidence="6">Uncharacterized protein</fullName>
    </submittedName>
</protein>
<evidence type="ECO:0000313" key="7">
    <source>
        <dbReference type="Proteomes" id="UP000654370"/>
    </source>
</evidence>
<keyword evidence="3" id="KW-0274">FAD</keyword>
<dbReference type="InterPro" id="IPR036188">
    <property type="entry name" value="FAD/NAD-bd_sf"/>
</dbReference>
<dbReference type="InterPro" id="IPR020946">
    <property type="entry name" value="Flavin_mOase-like"/>
</dbReference>
<dbReference type="AlphaFoldDB" id="A0A8H7PJ94"/>
<keyword evidence="4" id="KW-0560">Oxidoreductase</keyword>
<keyword evidence="2" id="KW-0285">Flavoprotein</keyword>
<dbReference type="GO" id="GO:0004499">
    <property type="term" value="F:N,N-dimethylaniline monooxygenase activity"/>
    <property type="evidence" value="ECO:0007669"/>
    <property type="project" value="InterPro"/>
</dbReference>
<dbReference type="Proteomes" id="UP000654370">
    <property type="component" value="Unassembled WGS sequence"/>
</dbReference>
<dbReference type="OrthoDB" id="74360at2759"/>
<dbReference type="InterPro" id="IPR051209">
    <property type="entry name" value="FAD-bind_Monooxygenase_sf"/>
</dbReference>
<name>A0A8H7PJ94_MORIS</name>
<dbReference type="Pfam" id="PF00743">
    <property type="entry name" value="FMO-like"/>
    <property type="match status" value="1"/>
</dbReference>
<dbReference type="EMBL" id="JAEPQZ010000012">
    <property type="protein sequence ID" value="KAG2175002.1"/>
    <property type="molecule type" value="Genomic_DNA"/>
</dbReference>
<dbReference type="Gene3D" id="3.50.50.60">
    <property type="entry name" value="FAD/NAD(P)-binding domain"/>
    <property type="match status" value="2"/>
</dbReference>
<feature type="non-terminal residue" evidence="6">
    <location>
        <position position="1"/>
    </location>
</feature>
<organism evidence="6 7">
    <name type="scientific">Mortierella isabellina</name>
    <name type="common">Filamentous fungus</name>
    <name type="synonym">Umbelopsis isabellina</name>
    <dbReference type="NCBI Taxonomy" id="91625"/>
    <lineage>
        <taxon>Eukaryota</taxon>
        <taxon>Fungi</taxon>
        <taxon>Fungi incertae sedis</taxon>
        <taxon>Mucoromycota</taxon>
        <taxon>Mucoromycotina</taxon>
        <taxon>Umbelopsidomycetes</taxon>
        <taxon>Umbelopsidales</taxon>
        <taxon>Umbelopsidaceae</taxon>
        <taxon>Umbelopsis</taxon>
    </lineage>
</organism>
<dbReference type="GO" id="GO:0050661">
    <property type="term" value="F:NADP binding"/>
    <property type="evidence" value="ECO:0007669"/>
    <property type="project" value="InterPro"/>
</dbReference>
<reference evidence="6" key="1">
    <citation type="submission" date="2020-12" db="EMBL/GenBank/DDBJ databases">
        <title>Metabolic potential, ecology and presence of endohyphal bacteria is reflected in genomic diversity of Mucoromycotina.</title>
        <authorList>
            <person name="Muszewska A."/>
            <person name="Okrasinska A."/>
            <person name="Steczkiewicz K."/>
            <person name="Drgas O."/>
            <person name="Orlowska M."/>
            <person name="Perlinska-Lenart U."/>
            <person name="Aleksandrzak-Piekarczyk T."/>
            <person name="Szatraj K."/>
            <person name="Zielenkiewicz U."/>
            <person name="Pilsyk S."/>
            <person name="Malc E."/>
            <person name="Mieczkowski P."/>
            <person name="Kruszewska J.S."/>
            <person name="Biernat P."/>
            <person name="Pawlowska J."/>
        </authorList>
    </citation>
    <scope>NUCLEOTIDE SEQUENCE</scope>
    <source>
        <strain evidence="6">WA0000067209</strain>
    </source>
</reference>
<evidence type="ECO:0000256" key="3">
    <source>
        <dbReference type="ARBA" id="ARBA00022827"/>
    </source>
</evidence>
<sequence length="489" mass="55785">MKKNLSIGVIGTGFSGICAAVQVQKQLGIKAEILEKGSDVGGTWHVNTYPGCACDVPSHVYSLSFELNPNWSRFQSPAQEIAAYLRNVYKKYGLYEQTRFNTEVLSAHWMEEEKQWKLIVRKVEWNANGEVTYGETEELYYNIVFGAVGPLMVPHKPKMFEGFQGPTIHTAKWDSSVSLEGKRVAIVGSGSSAIQAIPELAKQASTLICFQRRPAWIGPQLGGYYTERRKKLFSWFPILMWMYRCFLYYLLEMRIGIFNKPEKYNQKAQEQFTAYMKGTLTRLNRKDLIEKLIPDYPVGCKRIAYSATYLEALARENVIVERSDIMQVKDHSIVTENGDEHEFDVLVLATGFITQDYMGPLQVYGQNGLSLKKYWNENGFPKTYKTTTVNQFPNLFVVLGPGSGLGHNSVVIMAECQVNYAVQIIKGMLKNNLIAVNVKKERAEDFSQQLSKELDKTLNLCRQVTLLWSKSVTEFWWTTRSASLKDYEK</sequence>
<evidence type="ECO:0000256" key="4">
    <source>
        <dbReference type="ARBA" id="ARBA00023002"/>
    </source>
</evidence>
<feature type="transmembrane region" description="Helical" evidence="5">
    <location>
        <begin position="232"/>
        <end position="251"/>
    </location>
</feature>